<comment type="caution">
    <text evidence="8">The sequence shown here is derived from an EMBL/GenBank/DDBJ whole genome shotgun (WGS) entry which is preliminary data.</text>
</comment>
<dbReference type="OrthoDB" id="9808524at2"/>
<evidence type="ECO:0000256" key="4">
    <source>
        <dbReference type="ARBA" id="ARBA00022692"/>
    </source>
</evidence>
<dbReference type="GO" id="GO:0005886">
    <property type="term" value="C:plasma membrane"/>
    <property type="evidence" value="ECO:0007669"/>
    <property type="project" value="UniProtKB-SubCell"/>
</dbReference>
<evidence type="ECO:0000256" key="6">
    <source>
        <dbReference type="ARBA" id="ARBA00023136"/>
    </source>
</evidence>
<dbReference type="STRING" id="161355.PS9374_02985"/>
<evidence type="ECO:0000256" key="2">
    <source>
        <dbReference type="ARBA" id="ARBA00006679"/>
    </source>
</evidence>
<organism evidence="8 9">
    <name type="scientific">Planomonospora sphaerica</name>
    <dbReference type="NCBI Taxonomy" id="161355"/>
    <lineage>
        <taxon>Bacteria</taxon>
        <taxon>Bacillati</taxon>
        <taxon>Actinomycetota</taxon>
        <taxon>Actinomycetes</taxon>
        <taxon>Streptosporangiales</taxon>
        <taxon>Streptosporangiaceae</taxon>
        <taxon>Planomonospora</taxon>
    </lineage>
</organism>
<evidence type="ECO:0000256" key="5">
    <source>
        <dbReference type="ARBA" id="ARBA00022989"/>
    </source>
</evidence>
<keyword evidence="6 7" id="KW-0472">Membrane</keyword>
<gene>
    <name evidence="8" type="ORF">PS9374_02985</name>
</gene>
<keyword evidence="5 7" id="KW-1133">Transmembrane helix</keyword>
<dbReference type="InterPro" id="IPR032808">
    <property type="entry name" value="DoxX"/>
</dbReference>
<evidence type="ECO:0000256" key="7">
    <source>
        <dbReference type="SAM" id="Phobius"/>
    </source>
</evidence>
<evidence type="ECO:0000256" key="3">
    <source>
        <dbReference type="ARBA" id="ARBA00022475"/>
    </source>
</evidence>
<dbReference type="AlphaFoldDB" id="A0A171CWK5"/>
<reference evidence="9" key="2">
    <citation type="submission" date="2016-04" db="EMBL/GenBank/DDBJ databases">
        <title>Planomonospora sphaerica JCM9374 whole genome shotgun sequence.</title>
        <authorList>
            <person name="Suzuki T."/>
            <person name="Dohra H."/>
            <person name="Kodani S."/>
        </authorList>
    </citation>
    <scope>NUCLEOTIDE SEQUENCE [LARGE SCALE GENOMIC DNA]</scope>
    <source>
        <strain evidence="9">JCM 9374</strain>
    </source>
</reference>
<accession>A0A171CWK5</accession>
<feature type="transmembrane region" description="Helical" evidence="7">
    <location>
        <begin position="71"/>
        <end position="89"/>
    </location>
</feature>
<sequence length="150" mass="15458">MDLIRDMALSLARTAIGLLFACHGAATLFGVLGGPHGGRAPEFAEWPGWWAAVIELGAGGLVMLGLATRAAALLCSGTMAYAYFVVHQPGGLFPMVNGGEAAALFSWSFLLLAVTGGGSWSLDALAARYRASGRNDGLPPLPDASLIREG</sequence>
<dbReference type="InterPro" id="IPR051907">
    <property type="entry name" value="DoxX-like_oxidoreductase"/>
</dbReference>
<reference evidence="8 9" key="1">
    <citation type="journal article" date="2016" name="Genome Announc.">
        <title>Draft Genome Sequence of Planomonospora sphaerica JCM9374, a Rare Actinomycete.</title>
        <authorList>
            <person name="Dohra H."/>
            <person name="Suzuki T."/>
            <person name="Inoue Y."/>
            <person name="Kodani S."/>
        </authorList>
    </citation>
    <scope>NUCLEOTIDE SEQUENCE [LARGE SCALE GENOMIC DNA]</scope>
    <source>
        <strain evidence="8 9">JCM 9374</strain>
    </source>
</reference>
<proteinExistence type="inferred from homology"/>
<dbReference type="PANTHER" id="PTHR33452">
    <property type="entry name" value="OXIDOREDUCTASE CATD-RELATED"/>
    <property type="match status" value="1"/>
</dbReference>
<evidence type="ECO:0000313" key="8">
    <source>
        <dbReference type="EMBL" id="GAT67332.1"/>
    </source>
</evidence>
<feature type="transmembrane region" description="Helical" evidence="7">
    <location>
        <begin position="101"/>
        <end position="122"/>
    </location>
</feature>
<evidence type="ECO:0000313" key="9">
    <source>
        <dbReference type="Proteomes" id="UP000077701"/>
    </source>
</evidence>
<protein>
    <submittedName>
        <fullName evidence="8">DoxX family protein</fullName>
    </submittedName>
</protein>
<comment type="similarity">
    <text evidence="2">Belongs to the DoxX family.</text>
</comment>
<dbReference type="PANTHER" id="PTHR33452:SF4">
    <property type="entry name" value="BLL4328 PROTEIN"/>
    <property type="match status" value="1"/>
</dbReference>
<keyword evidence="4 7" id="KW-0812">Transmembrane</keyword>
<evidence type="ECO:0000256" key="1">
    <source>
        <dbReference type="ARBA" id="ARBA00004651"/>
    </source>
</evidence>
<keyword evidence="3" id="KW-1003">Cell membrane</keyword>
<feature type="transmembrane region" description="Helical" evidence="7">
    <location>
        <begin position="48"/>
        <end position="66"/>
    </location>
</feature>
<dbReference type="Proteomes" id="UP000077701">
    <property type="component" value="Unassembled WGS sequence"/>
</dbReference>
<name>A0A171CWK5_9ACTN</name>
<comment type="subcellular location">
    <subcellularLocation>
        <location evidence="1">Cell membrane</location>
        <topology evidence="1">Multi-pass membrane protein</topology>
    </subcellularLocation>
</comment>
<dbReference type="Pfam" id="PF07681">
    <property type="entry name" value="DoxX"/>
    <property type="match status" value="1"/>
</dbReference>
<dbReference type="EMBL" id="BDCX01000006">
    <property type="protein sequence ID" value="GAT67332.1"/>
    <property type="molecule type" value="Genomic_DNA"/>
</dbReference>
<dbReference type="RefSeq" id="WP_068897391.1">
    <property type="nucleotide sequence ID" value="NZ_BDCX01000006.1"/>
</dbReference>
<keyword evidence="9" id="KW-1185">Reference proteome</keyword>